<evidence type="ECO:0000313" key="3">
    <source>
        <dbReference type="EMBL" id="OYN74488.1"/>
    </source>
</evidence>
<feature type="domain" description="UspA" evidence="2">
    <location>
        <begin position="10"/>
        <end position="148"/>
    </location>
</feature>
<comment type="caution">
    <text evidence="3">The sequence shown here is derived from an EMBL/GenBank/DDBJ whole genome shotgun (WGS) entry which is preliminary data.</text>
</comment>
<evidence type="ECO:0000256" key="1">
    <source>
        <dbReference type="ARBA" id="ARBA00008791"/>
    </source>
</evidence>
<dbReference type="AlphaFoldDB" id="A0A255D5H6"/>
<gene>
    <name evidence="3" type="ORF">CG716_28485</name>
</gene>
<dbReference type="CDD" id="cd23944">
    <property type="entry name" value="USP_Rv2623_repeat1"/>
    <property type="match status" value="1"/>
</dbReference>
<dbReference type="PANTHER" id="PTHR43010:SF1">
    <property type="entry name" value="USPA DOMAIN-CONTAINING PROTEIN"/>
    <property type="match status" value="1"/>
</dbReference>
<dbReference type="PANTHER" id="PTHR43010">
    <property type="entry name" value="UNIVERSAL STRESS PROTEIN SLR1230"/>
    <property type="match status" value="1"/>
</dbReference>
<dbReference type="Gene3D" id="3.40.50.620">
    <property type="entry name" value="HUPs"/>
    <property type="match status" value="2"/>
</dbReference>
<feature type="domain" description="UspA" evidence="2">
    <location>
        <begin position="160"/>
        <end position="291"/>
    </location>
</feature>
<dbReference type="PRINTS" id="PR01438">
    <property type="entry name" value="UNVRSLSTRESS"/>
</dbReference>
<accession>A0A255D5H6</accession>
<evidence type="ECO:0000259" key="2">
    <source>
        <dbReference type="Pfam" id="PF00582"/>
    </source>
</evidence>
<sequence>MSQSATRTGILVGVDGSAESDAAIRWATNEAVMRGVPMTLAHVVAPLIRSWPMEAMYANVTEWQQGNARHVLEQALKTAHAGVPESQLPDVYAETLNSSVVSTLVHASENKQMVVIGSRGTGALGRLLLGSVSTGLVHHARCPVAVIRPEPPPSGSDAPVLLGIDGSPASEAATALAFDEASRRGVGLVALHAWSDVAVFPMLGMDWHEYESEGHEILGERLAGWQEQYPDVQVQRRLVCDQPARWLIRESQHAQLVIIGSRGRAGFASTWLGSVSSAVAQSADIPVLVVRETALESGWASTE</sequence>
<dbReference type="RefSeq" id="WP_094484505.1">
    <property type="nucleotide sequence ID" value="NZ_NOZR01000042.1"/>
</dbReference>
<comment type="similarity">
    <text evidence="1">Belongs to the universal stress protein A family.</text>
</comment>
<dbReference type="InterPro" id="IPR006015">
    <property type="entry name" value="Universal_stress_UspA"/>
</dbReference>
<reference evidence="3 4" key="1">
    <citation type="submission" date="2017-07" db="EMBL/GenBank/DDBJ databases">
        <title>The new phylogeny of genus Mycobacterium.</title>
        <authorList>
            <person name="Tortoli E."/>
            <person name="Trovato A."/>
            <person name="Cirillo D.M."/>
        </authorList>
    </citation>
    <scope>NUCLEOTIDE SEQUENCE [LARGE SCALE GENOMIC DNA]</scope>
    <source>
        <strain evidence="3 4">ATCC 33027</strain>
    </source>
</reference>
<dbReference type="InterPro" id="IPR014729">
    <property type="entry name" value="Rossmann-like_a/b/a_fold"/>
</dbReference>
<dbReference type="InterPro" id="IPR006016">
    <property type="entry name" value="UspA"/>
</dbReference>
<dbReference type="SUPFAM" id="SSF52402">
    <property type="entry name" value="Adenine nucleotide alpha hydrolases-like"/>
    <property type="match status" value="2"/>
</dbReference>
<dbReference type="InterPro" id="IPR051688">
    <property type="entry name" value="USP_A"/>
</dbReference>
<dbReference type="Pfam" id="PF00582">
    <property type="entry name" value="Usp"/>
    <property type="match status" value="2"/>
</dbReference>
<keyword evidence="4" id="KW-1185">Reference proteome</keyword>
<protein>
    <submittedName>
        <fullName evidence="3">Universal stress protein</fullName>
    </submittedName>
</protein>
<organism evidence="3 4">
    <name type="scientific">Mycolicibacterium sphagni</name>
    <dbReference type="NCBI Taxonomy" id="1786"/>
    <lineage>
        <taxon>Bacteria</taxon>
        <taxon>Bacillati</taxon>
        <taxon>Actinomycetota</taxon>
        <taxon>Actinomycetes</taxon>
        <taxon>Mycobacteriales</taxon>
        <taxon>Mycobacteriaceae</taxon>
        <taxon>Mycolicibacterium</taxon>
    </lineage>
</organism>
<dbReference type="EMBL" id="NOZR01000042">
    <property type="protein sequence ID" value="OYN74488.1"/>
    <property type="molecule type" value="Genomic_DNA"/>
</dbReference>
<evidence type="ECO:0000313" key="4">
    <source>
        <dbReference type="Proteomes" id="UP000216063"/>
    </source>
</evidence>
<dbReference type="OrthoDB" id="3174546at2"/>
<proteinExistence type="inferred from homology"/>
<name>A0A255D5H6_9MYCO</name>
<dbReference type="Proteomes" id="UP000216063">
    <property type="component" value="Unassembled WGS sequence"/>
</dbReference>